<evidence type="ECO:0000313" key="4">
    <source>
        <dbReference type="Proteomes" id="UP000008631"/>
    </source>
</evidence>
<keyword evidence="4" id="KW-1185">Reference proteome</keyword>
<dbReference type="Gene3D" id="3.30.700.10">
    <property type="entry name" value="Glycoprotein, Type 4 Pilin"/>
    <property type="match status" value="1"/>
</dbReference>
<dbReference type="STRING" id="575540.Isop_2208"/>
<evidence type="ECO:0000313" key="3">
    <source>
        <dbReference type="EMBL" id="ADV62786.1"/>
    </source>
</evidence>
<dbReference type="Pfam" id="PF07963">
    <property type="entry name" value="N_methyl"/>
    <property type="match status" value="1"/>
</dbReference>
<evidence type="ECO:0000259" key="2">
    <source>
        <dbReference type="Pfam" id="PF07596"/>
    </source>
</evidence>
<reference key="1">
    <citation type="submission" date="2010-11" db="EMBL/GenBank/DDBJ databases">
        <title>The complete sequence of chromosome of Isophaera pallida ATCC 43644.</title>
        <authorList>
            <consortium name="US DOE Joint Genome Institute (JGI-PGF)"/>
            <person name="Lucas S."/>
            <person name="Copeland A."/>
            <person name="Lapidus A."/>
            <person name="Bruce D."/>
            <person name="Goodwin L."/>
            <person name="Pitluck S."/>
            <person name="Kyrpides N."/>
            <person name="Mavromatis K."/>
            <person name="Pagani I."/>
            <person name="Ivanova N."/>
            <person name="Saunders E."/>
            <person name="Brettin T."/>
            <person name="Detter J.C."/>
            <person name="Han C."/>
            <person name="Tapia R."/>
            <person name="Land M."/>
            <person name="Hauser L."/>
            <person name="Markowitz V."/>
            <person name="Cheng J.-F."/>
            <person name="Hugenholtz P."/>
            <person name="Woyke T."/>
            <person name="Wu D."/>
            <person name="Eisen J.A."/>
        </authorList>
    </citation>
    <scope>NUCLEOTIDE SEQUENCE</scope>
    <source>
        <strain>ATCC 43644</strain>
    </source>
</reference>
<dbReference type="KEGG" id="ipa:Isop_2208"/>
<evidence type="ECO:0000256" key="1">
    <source>
        <dbReference type="SAM" id="Phobius"/>
    </source>
</evidence>
<proteinExistence type="predicted"/>
<dbReference type="PANTHER" id="PTHR30093:SF2">
    <property type="entry name" value="TYPE II SECRETION SYSTEM PROTEIN H"/>
    <property type="match status" value="1"/>
</dbReference>
<dbReference type="OrthoDB" id="264135at2"/>
<keyword evidence="1" id="KW-0812">Transmembrane</keyword>
<name>E8R529_ISOPI</name>
<dbReference type="InterPro" id="IPR045584">
    <property type="entry name" value="Pilin-like"/>
</dbReference>
<gene>
    <name evidence="3" type="ordered locus">Isop_2208</name>
</gene>
<dbReference type="InterPro" id="IPR027558">
    <property type="entry name" value="Pre_pil_HX9DG_C"/>
</dbReference>
<organism evidence="3 4">
    <name type="scientific">Isosphaera pallida (strain ATCC 43644 / DSM 9630 / IS1B)</name>
    <dbReference type="NCBI Taxonomy" id="575540"/>
    <lineage>
        <taxon>Bacteria</taxon>
        <taxon>Pseudomonadati</taxon>
        <taxon>Planctomycetota</taxon>
        <taxon>Planctomycetia</taxon>
        <taxon>Isosphaerales</taxon>
        <taxon>Isosphaeraceae</taxon>
        <taxon>Isosphaera</taxon>
    </lineage>
</organism>
<protein>
    <recommendedName>
        <fullName evidence="2">DUF1559 domain-containing protein</fullName>
    </recommendedName>
</protein>
<feature type="domain" description="DUF1559" evidence="2">
    <location>
        <begin position="37"/>
        <end position="337"/>
    </location>
</feature>
<dbReference type="InterPro" id="IPR011453">
    <property type="entry name" value="DUF1559"/>
</dbReference>
<accession>E8R529</accession>
<dbReference type="HOGENOM" id="CLU_041661_0_0_0"/>
<keyword evidence="1" id="KW-0472">Membrane</keyword>
<dbReference type="InterPro" id="IPR012902">
    <property type="entry name" value="N_methyl_site"/>
</dbReference>
<dbReference type="NCBIfam" id="TIGR04294">
    <property type="entry name" value="pre_pil_HX9DG"/>
    <property type="match status" value="1"/>
</dbReference>
<dbReference type="Pfam" id="PF07596">
    <property type="entry name" value="SBP_bac_10"/>
    <property type="match status" value="1"/>
</dbReference>
<dbReference type="eggNOG" id="COG2165">
    <property type="taxonomic scope" value="Bacteria"/>
</dbReference>
<dbReference type="RefSeq" id="WP_013565074.1">
    <property type="nucleotide sequence ID" value="NC_014962.1"/>
</dbReference>
<sequence length="357" mass="38702">MKTHTSASTRQGFTLIELLVVIAIIAVLIALLLPAVQSAREAARRAQCTNNLKQMGLATLNFESTFSHFPPGMAYTPRVDRTAAGRANVQAQILPYLEQASLYGAFNLDRNINLFGPTSPHDTAQTQIVATFVCPSDPATMRLTSGTRQLGYSNYFASLGATASMETGTAFAFQEPNSALLGVFNFVLNRSVTDINHPDYRRPSETRIAEITDGTSNTALFSEIRRSNLVNDASAPITSPDNVYIVSSGFVTSNRAASTTCDVFSGVRIRYRGQQYYRNLPMTGYYSHTMIPNDRRYDCGDGSFLTNHLAARSYHPGGVNVVLADGSVRFVKDTVNPIAWAALGTKAGGEVISASDL</sequence>
<dbReference type="AlphaFoldDB" id="E8R529"/>
<dbReference type="InParanoid" id="E8R529"/>
<dbReference type="PROSITE" id="PS00409">
    <property type="entry name" value="PROKAR_NTER_METHYL"/>
    <property type="match status" value="1"/>
</dbReference>
<reference evidence="3 4" key="2">
    <citation type="journal article" date="2011" name="Stand. Genomic Sci.">
        <title>Complete genome sequence of Isosphaera pallida type strain (IS1B).</title>
        <authorList>
            <consortium name="US DOE Joint Genome Institute (JGI-PGF)"/>
            <person name="Goker M."/>
            <person name="Cleland D."/>
            <person name="Saunders E."/>
            <person name="Lapidus A."/>
            <person name="Nolan M."/>
            <person name="Lucas S."/>
            <person name="Hammon N."/>
            <person name="Deshpande S."/>
            <person name="Cheng J.F."/>
            <person name="Tapia R."/>
            <person name="Han C."/>
            <person name="Goodwin L."/>
            <person name="Pitluck S."/>
            <person name="Liolios K."/>
            <person name="Pagani I."/>
            <person name="Ivanova N."/>
            <person name="Mavromatis K."/>
            <person name="Pati A."/>
            <person name="Chen A."/>
            <person name="Palaniappan K."/>
            <person name="Land M."/>
            <person name="Hauser L."/>
            <person name="Chang Y.J."/>
            <person name="Jeffries C.D."/>
            <person name="Detter J.C."/>
            <person name="Beck B."/>
            <person name="Woyke T."/>
            <person name="Bristow J."/>
            <person name="Eisen J.A."/>
            <person name="Markowitz V."/>
            <person name="Hugenholtz P."/>
            <person name="Kyrpides N.C."/>
            <person name="Klenk H.P."/>
        </authorList>
    </citation>
    <scope>NUCLEOTIDE SEQUENCE [LARGE SCALE GENOMIC DNA]</scope>
    <source>
        <strain evidence="4">ATCC 43644 / DSM 9630 / IS1B</strain>
    </source>
</reference>
<dbReference type="NCBIfam" id="TIGR02532">
    <property type="entry name" value="IV_pilin_GFxxxE"/>
    <property type="match status" value="1"/>
</dbReference>
<feature type="transmembrane region" description="Helical" evidence="1">
    <location>
        <begin position="12"/>
        <end position="36"/>
    </location>
</feature>
<dbReference type="PANTHER" id="PTHR30093">
    <property type="entry name" value="GENERAL SECRETION PATHWAY PROTEIN G"/>
    <property type="match status" value="1"/>
</dbReference>
<dbReference type="EMBL" id="CP002353">
    <property type="protein sequence ID" value="ADV62786.1"/>
    <property type="molecule type" value="Genomic_DNA"/>
</dbReference>
<dbReference type="Proteomes" id="UP000008631">
    <property type="component" value="Chromosome"/>
</dbReference>
<dbReference type="SUPFAM" id="SSF54523">
    <property type="entry name" value="Pili subunits"/>
    <property type="match status" value="1"/>
</dbReference>
<keyword evidence="1" id="KW-1133">Transmembrane helix</keyword>